<keyword evidence="1" id="KW-1133">Transmembrane helix</keyword>
<evidence type="ECO:0000259" key="2">
    <source>
        <dbReference type="Pfam" id="PF01882"/>
    </source>
</evidence>
<dbReference type="InterPro" id="IPR002881">
    <property type="entry name" value="DUF58"/>
</dbReference>
<dbReference type="SUPFAM" id="SSF53300">
    <property type="entry name" value="vWA-like"/>
    <property type="match status" value="1"/>
</dbReference>
<keyword evidence="4" id="KW-1185">Reference proteome</keyword>
<evidence type="ECO:0000256" key="1">
    <source>
        <dbReference type="SAM" id="Phobius"/>
    </source>
</evidence>
<feature type="transmembrane region" description="Helical" evidence="1">
    <location>
        <begin position="12"/>
        <end position="33"/>
    </location>
</feature>
<proteinExistence type="predicted"/>
<dbReference type="PROSITE" id="PS51257">
    <property type="entry name" value="PROKAR_LIPOPROTEIN"/>
    <property type="match status" value="1"/>
</dbReference>
<dbReference type="Proteomes" id="UP000627292">
    <property type="component" value="Unassembled WGS sequence"/>
</dbReference>
<sequence>MRRWLYSISFYFTGLFYACCGGIVIALILAFFFPVLELVALIGLACLCIAVVMDLVMIYTRKVPVKAERVVGERFSNSDENRVQIHIANLLPYKIDITVIDELPYQLQVRNWKTALTVVPGITSTITYTVKPVERGVYRFGHINVFITGILKMVSRQVLCGEEKAVAVYPSYLQMRRFELMVNTSQLQEAGTRRLRKLGNSLEFEQIREYVLGDDYRTINWQATARKSAIMVNHFMDERSQQVICLIDKGRTMKMPFEGLSLLDYAINASLALGNLVLHKQDKAGLLTFGSTIGQFIPPDKKATQLSLIIEALYRQETDFMDSNFEALYSVVRYKIKQRSLLMLFTNFESTYGLERQLPYLKKLAAHHPLLVVFFNNTELSQLIEQRANTLEEIYTQTVAAKFAFEKKQMVRELHKHGIMSLLTTPEQLTADTLNKYFELKARQVM</sequence>
<dbReference type="Pfam" id="PF01882">
    <property type="entry name" value="DUF58"/>
    <property type="match status" value="1"/>
</dbReference>
<feature type="domain" description="DUF58" evidence="2">
    <location>
        <begin position="206"/>
        <end position="371"/>
    </location>
</feature>
<keyword evidence="1" id="KW-0812">Transmembrane</keyword>
<feature type="transmembrane region" description="Helical" evidence="1">
    <location>
        <begin position="39"/>
        <end position="59"/>
    </location>
</feature>
<dbReference type="EMBL" id="BMIB01000003">
    <property type="protein sequence ID" value="GGH69338.1"/>
    <property type="molecule type" value="Genomic_DNA"/>
</dbReference>
<organism evidence="3 4">
    <name type="scientific">Filimonas zeae</name>
    <dbReference type="NCBI Taxonomy" id="1737353"/>
    <lineage>
        <taxon>Bacteria</taxon>
        <taxon>Pseudomonadati</taxon>
        <taxon>Bacteroidota</taxon>
        <taxon>Chitinophagia</taxon>
        <taxon>Chitinophagales</taxon>
        <taxon>Chitinophagaceae</taxon>
        <taxon>Filimonas</taxon>
    </lineage>
</organism>
<evidence type="ECO:0000313" key="3">
    <source>
        <dbReference type="EMBL" id="GGH69338.1"/>
    </source>
</evidence>
<gene>
    <name evidence="3" type="ORF">GCM10011379_26530</name>
</gene>
<dbReference type="PANTHER" id="PTHR33608">
    <property type="entry name" value="BLL2464 PROTEIN"/>
    <property type="match status" value="1"/>
</dbReference>
<reference evidence="3" key="1">
    <citation type="journal article" date="2014" name="Int. J. Syst. Evol. Microbiol.">
        <title>Complete genome sequence of Corynebacterium casei LMG S-19264T (=DSM 44701T), isolated from a smear-ripened cheese.</title>
        <authorList>
            <consortium name="US DOE Joint Genome Institute (JGI-PGF)"/>
            <person name="Walter F."/>
            <person name="Albersmeier A."/>
            <person name="Kalinowski J."/>
            <person name="Ruckert C."/>
        </authorList>
    </citation>
    <scope>NUCLEOTIDE SEQUENCE</scope>
    <source>
        <strain evidence="3">CGMCC 1.15290</strain>
    </source>
</reference>
<dbReference type="PANTHER" id="PTHR33608:SF3">
    <property type="entry name" value="SLR2013 PROTEIN"/>
    <property type="match status" value="1"/>
</dbReference>
<evidence type="ECO:0000313" key="4">
    <source>
        <dbReference type="Proteomes" id="UP000627292"/>
    </source>
</evidence>
<keyword evidence="1" id="KW-0472">Membrane</keyword>
<dbReference type="RefSeq" id="WP_188952974.1">
    <property type="nucleotide sequence ID" value="NZ_BMIB01000003.1"/>
</dbReference>
<comment type="caution">
    <text evidence="3">The sequence shown here is derived from an EMBL/GenBank/DDBJ whole genome shotgun (WGS) entry which is preliminary data.</text>
</comment>
<accession>A0A917IZL2</accession>
<protein>
    <recommendedName>
        <fullName evidence="2">DUF58 domain-containing protein</fullName>
    </recommendedName>
</protein>
<reference evidence="3" key="2">
    <citation type="submission" date="2020-09" db="EMBL/GenBank/DDBJ databases">
        <authorList>
            <person name="Sun Q."/>
            <person name="Zhou Y."/>
        </authorList>
    </citation>
    <scope>NUCLEOTIDE SEQUENCE</scope>
    <source>
        <strain evidence="3">CGMCC 1.15290</strain>
    </source>
</reference>
<dbReference type="InterPro" id="IPR036465">
    <property type="entry name" value="vWFA_dom_sf"/>
</dbReference>
<name>A0A917IZL2_9BACT</name>
<dbReference type="AlphaFoldDB" id="A0A917IZL2"/>